<sequence length="487" mass="52501">MSSLPATTQPPKPPAPRRIRLSRGDHEFLPAALEILETPLSPVRASMILTICAFATAALVWSYFGRVDIIATAQGKIQPVGRTKTVQPLETGKVLGIAVQNGARVKAGDVLLTLDPGEARADEATLRGNIASERAEVLRRTAALTQASRRSLAAVPDIAFPPDVPAAIAVREQRVLAQDIAQLASTVGSLDGQVREKAAERERLKGTIDAQQVLVTTLKERVDMRQTLEATRSESRAKVIDALELLQTQQATLASERGQIGEIDASLGRLQRDIEKSYTTFSAENAQKLADAERLMDENVEKFAKARLKTGDMTLKSPIDGTVAGSVITSVGQVVTVGEQVMQIVPADAALEIECYLPNADVGFVRKDQQAVVKIESFPFTDYGTIDAAVVRVAHDAIPQPDADQREQNPAAAAKDNGMFGGGQRFQNLVYPVTLHMDRTVMSSEGSDVPLVPGMAVTVEIKTGTRRILSYLFAPILQVATTALRER</sequence>
<keyword evidence="8" id="KW-0472">Membrane</keyword>
<dbReference type="PROSITE" id="PS00543">
    <property type="entry name" value="HLYD_FAMILY"/>
    <property type="match status" value="1"/>
</dbReference>
<reference evidence="12 13" key="1">
    <citation type="submission" date="2018-09" db="EMBL/GenBank/DDBJ databases">
        <authorList>
            <person name="Grouzdev D.S."/>
            <person name="Krutkina M.S."/>
        </authorList>
    </citation>
    <scope>NUCLEOTIDE SEQUENCE [LARGE SCALE GENOMIC DNA]</scope>
    <source>
        <strain evidence="12 13">RmlP001</strain>
    </source>
</reference>
<feature type="domain" description="AprE-like beta-barrel" evidence="11">
    <location>
        <begin position="351"/>
        <end position="403"/>
    </location>
</feature>
<evidence type="ECO:0000256" key="9">
    <source>
        <dbReference type="RuleBase" id="RU365093"/>
    </source>
</evidence>
<evidence type="ECO:0000313" key="12">
    <source>
        <dbReference type="EMBL" id="RYB02720.1"/>
    </source>
</evidence>
<evidence type="ECO:0000256" key="8">
    <source>
        <dbReference type="ARBA" id="ARBA00023136"/>
    </source>
</evidence>
<dbReference type="EMBL" id="QYBC01000018">
    <property type="protein sequence ID" value="RYB02720.1"/>
    <property type="molecule type" value="Genomic_DNA"/>
</dbReference>
<dbReference type="InterPro" id="IPR050739">
    <property type="entry name" value="MFP"/>
</dbReference>
<evidence type="ECO:0000256" key="7">
    <source>
        <dbReference type="ARBA" id="ARBA00022989"/>
    </source>
</evidence>
<dbReference type="Pfam" id="PF25917">
    <property type="entry name" value="BSH_RND"/>
    <property type="match status" value="1"/>
</dbReference>
<proteinExistence type="inferred from homology"/>
<keyword evidence="13" id="KW-1185">Reference proteome</keyword>
<comment type="subcellular location">
    <subcellularLocation>
        <location evidence="1 9">Cell inner membrane</location>
        <topology evidence="1 9">Single-pass membrane protein</topology>
    </subcellularLocation>
</comment>
<dbReference type="PANTHER" id="PTHR30386">
    <property type="entry name" value="MEMBRANE FUSION SUBUNIT OF EMRAB-TOLC MULTIDRUG EFFLUX PUMP"/>
    <property type="match status" value="1"/>
</dbReference>
<dbReference type="Gene3D" id="2.40.50.100">
    <property type="match status" value="1"/>
</dbReference>
<dbReference type="Gene3D" id="2.40.30.170">
    <property type="match status" value="1"/>
</dbReference>
<dbReference type="InterPro" id="IPR058625">
    <property type="entry name" value="MdtA-like_BSH"/>
</dbReference>
<evidence type="ECO:0000256" key="5">
    <source>
        <dbReference type="ARBA" id="ARBA00022519"/>
    </source>
</evidence>
<keyword evidence="4 9" id="KW-1003">Cell membrane</keyword>
<dbReference type="GO" id="GO:0005886">
    <property type="term" value="C:plasma membrane"/>
    <property type="evidence" value="ECO:0007669"/>
    <property type="project" value="UniProtKB-SubCell"/>
</dbReference>
<dbReference type="PANTHER" id="PTHR30386:SF27">
    <property type="entry name" value="MEMBRANE FUSION PROTEIN (MFP) FAMILY PROTEIN"/>
    <property type="match status" value="1"/>
</dbReference>
<evidence type="ECO:0000256" key="6">
    <source>
        <dbReference type="ARBA" id="ARBA00022692"/>
    </source>
</evidence>
<accession>A0A4Q2RAV3</accession>
<keyword evidence="6" id="KW-0812">Transmembrane</keyword>
<protein>
    <recommendedName>
        <fullName evidence="9">Membrane fusion protein (MFP) family protein</fullName>
    </recommendedName>
</protein>
<dbReference type="SUPFAM" id="SSF111369">
    <property type="entry name" value="HlyD-like secretion proteins"/>
    <property type="match status" value="1"/>
</dbReference>
<evidence type="ECO:0000256" key="4">
    <source>
        <dbReference type="ARBA" id="ARBA00022475"/>
    </source>
</evidence>
<reference evidence="12 13" key="2">
    <citation type="submission" date="2019-02" db="EMBL/GenBank/DDBJ databases">
        <title>'Lichenibacterium ramalinii' gen. nov. sp. nov., 'Lichenibacterium minor' gen. nov. sp. nov.</title>
        <authorList>
            <person name="Pankratov T."/>
        </authorList>
    </citation>
    <scope>NUCLEOTIDE SEQUENCE [LARGE SCALE GENOMIC DNA]</scope>
    <source>
        <strain evidence="12 13">RmlP001</strain>
    </source>
</reference>
<dbReference type="Pfam" id="PF26002">
    <property type="entry name" value="Beta-barrel_AprE"/>
    <property type="match status" value="1"/>
</dbReference>
<dbReference type="RefSeq" id="WP_129221018.1">
    <property type="nucleotide sequence ID" value="NZ_QYBC01000018.1"/>
</dbReference>
<dbReference type="NCBIfam" id="TIGR01843">
    <property type="entry name" value="type_I_hlyD"/>
    <property type="match status" value="1"/>
</dbReference>
<dbReference type="AlphaFoldDB" id="A0A4Q2RAV3"/>
<comment type="caution">
    <text evidence="12">The sequence shown here is derived from an EMBL/GenBank/DDBJ whole genome shotgun (WGS) entry which is preliminary data.</text>
</comment>
<dbReference type="InterPro" id="IPR010129">
    <property type="entry name" value="T1SS_HlyD"/>
</dbReference>
<evidence type="ECO:0000256" key="2">
    <source>
        <dbReference type="ARBA" id="ARBA00009477"/>
    </source>
</evidence>
<dbReference type="Proteomes" id="UP000289411">
    <property type="component" value="Unassembled WGS sequence"/>
</dbReference>
<gene>
    <name evidence="12" type="ORF">D3272_20220</name>
</gene>
<evidence type="ECO:0000256" key="3">
    <source>
        <dbReference type="ARBA" id="ARBA00022448"/>
    </source>
</evidence>
<evidence type="ECO:0000256" key="1">
    <source>
        <dbReference type="ARBA" id="ARBA00004377"/>
    </source>
</evidence>
<evidence type="ECO:0000313" key="13">
    <source>
        <dbReference type="Proteomes" id="UP000289411"/>
    </source>
</evidence>
<dbReference type="InterPro" id="IPR058982">
    <property type="entry name" value="Beta-barrel_AprE"/>
</dbReference>
<feature type="domain" description="Multidrug resistance protein MdtA-like barrel-sandwich hybrid" evidence="10">
    <location>
        <begin position="84"/>
        <end position="345"/>
    </location>
</feature>
<keyword evidence="7" id="KW-1133">Transmembrane helix</keyword>
<evidence type="ECO:0000259" key="11">
    <source>
        <dbReference type="Pfam" id="PF26002"/>
    </source>
</evidence>
<name>A0A4Q2RAV3_9HYPH</name>
<keyword evidence="3 9" id="KW-0813">Transport</keyword>
<dbReference type="InterPro" id="IPR006144">
    <property type="entry name" value="Secretion_HlyD_CS"/>
</dbReference>
<dbReference type="OrthoDB" id="9810980at2"/>
<comment type="similarity">
    <text evidence="2 9">Belongs to the membrane fusion protein (MFP) (TC 8.A.1) family.</text>
</comment>
<keyword evidence="5 9" id="KW-0997">Cell inner membrane</keyword>
<organism evidence="12 13">
    <name type="scientific">Lichenibacterium ramalinae</name>
    <dbReference type="NCBI Taxonomy" id="2316527"/>
    <lineage>
        <taxon>Bacteria</taxon>
        <taxon>Pseudomonadati</taxon>
        <taxon>Pseudomonadota</taxon>
        <taxon>Alphaproteobacteria</taxon>
        <taxon>Hyphomicrobiales</taxon>
        <taxon>Lichenihabitantaceae</taxon>
        <taxon>Lichenibacterium</taxon>
    </lineage>
</organism>
<dbReference type="GO" id="GO:0009306">
    <property type="term" value="P:protein secretion"/>
    <property type="evidence" value="ECO:0007669"/>
    <property type="project" value="InterPro"/>
</dbReference>
<evidence type="ECO:0000259" key="10">
    <source>
        <dbReference type="Pfam" id="PF25917"/>
    </source>
</evidence>
<dbReference type="PRINTS" id="PR01490">
    <property type="entry name" value="RTXTOXIND"/>
</dbReference>